<proteinExistence type="predicted"/>
<dbReference type="SUPFAM" id="SSF52777">
    <property type="entry name" value="CoA-dependent acyltransferases"/>
    <property type="match status" value="1"/>
</dbReference>
<evidence type="ECO:0000256" key="1">
    <source>
        <dbReference type="SAM" id="Phobius"/>
    </source>
</evidence>
<dbReference type="InterPro" id="IPR045034">
    <property type="entry name" value="O-acyltransferase_WSD1-like"/>
</dbReference>
<keyword evidence="1" id="KW-0812">Transmembrane</keyword>
<name>A0ABP1S4Q7_9HEXA</name>
<feature type="transmembrane region" description="Helical" evidence="1">
    <location>
        <begin position="12"/>
        <end position="41"/>
    </location>
</feature>
<sequence length="496" mass="56473">MAIWKTIVGAVIWILILVVLIIPIGLLALYKLSLCLILYFFKIRGENGVDRLYPLDPVDGMLAVDSSSKRPLVNFGVVMIIEGKIGVEEMRSHFQTCFLNETEDNRYEKLYSHLERFGGYIFRATAPTMDITEHVVERRMEEGEIWEEFLVKWMLEKWKDLKPCWEMVLIPLASNGEERERTGIGFKIHHAFADGYSLLHILDKLTGCQSPYLVKDFEKGWFFTQMRQILEVPLNMGVFGGGGSASKNPFPVKVNFTPEGKHIREFQVSFTTVKLEDVKRIRRKYGVKLASVLLTIMTGAMRRYALEVEGREEIPEEFLGALTLPWPKHPTRQPGTRNKDKLCNHWVTAFLKLPLKENNPELRIKLIDAGIRLWQEELGLDKFTGRVMHPMMWVVPRVMGEDAVGLDTGSGGGLTSIVGGEQGYSLLGKNVTNIYPWIALPDNTPFTGLNCFTFAEGGKLNLTFGAHPSVFKIQENLNNFSEKLFHDELDSFLQLI</sequence>
<evidence type="ECO:0008006" key="4">
    <source>
        <dbReference type="Google" id="ProtNLM"/>
    </source>
</evidence>
<dbReference type="PANTHER" id="PTHR31650:SF1">
    <property type="entry name" value="WAX ESTER SYNTHASE_DIACYLGLYCEROL ACYLTRANSFERASE 4-RELATED"/>
    <property type="match status" value="1"/>
</dbReference>
<dbReference type="Proteomes" id="UP001642540">
    <property type="component" value="Unassembled WGS sequence"/>
</dbReference>
<dbReference type="EMBL" id="CAXLJM020000156">
    <property type="protein sequence ID" value="CAL8143425.1"/>
    <property type="molecule type" value="Genomic_DNA"/>
</dbReference>
<gene>
    <name evidence="2" type="ORF">ODALV1_LOCUS29561</name>
</gene>
<keyword evidence="1" id="KW-0472">Membrane</keyword>
<comment type="caution">
    <text evidence="2">The sequence shown here is derived from an EMBL/GenBank/DDBJ whole genome shotgun (WGS) entry which is preliminary data.</text>
</comment>
<dbReference type="PANTHER" id="PTHR31650">
    <property type="entry name" value="O-ACYLTRANSFERASE (WSD1-LIKE) FAMILY PROTEIN"/>
    <property type="match status" value="1"/>
</dbReference>
<evidence type="ECO:0000313" key="3">
    <source>
        <dbReference type="Proteomes" id="UP001642540"/>
    </source>
</evidence>
<evidence type="ECO:0000313" key="2">
    <source>
        <dbReference type="EMBL" id="CAL8143425.1"/>
    </source>
</evidence>
<protein>
    <recommendedName>
        <fullName evidence="4">Diacylglycerol O-acyltransferase</fullName>
    </recommendedName>
</protein>
<organism evidence="2 3">
    <name type="scientific">Orchesella dallaii</name>
    <dbReference type="NCBI Taxonomy" id="48710"/>
    <lineage>
        <taxon>Eukaryota</taxon>
        <taxon>Metazoa</taxon>
        <taxon>Ecdysozoa</taxon>
        <taxon>Arthropoda</taxon>
        <taxon>Hexapoda</taxon>
        <taxon>Collembola</taxon>
        <taxon>Entomobryomorpha</taxon>
        <taxon>Entomobryoidea</taxon>
        <taxon>Orchesellidae</taxon>
        <taxon>Orchesellinae</taxon>
        <taxon>Orchesella</taxon>
    </lineage>
</organism>
<accession>A0ABP1S4Q7</accession>
<reference evidence="2 3" key="1">
    <citation type="submission" date="2024-08" db="EMBL/GenBank/DDBJ databases">
        <authorList>
            <person name="Cucini C."/>
            <person name="Frati F."/>
        </authorList>
    </citation>
    <scope>NUCLEOTIDE SEQUENCE [LARGE SCALE GENOMIC DNA]</scope>
</reference>
<keyword evidence="1" id="KW-1133">Transmembrane helix</keyword>
<keyword evidence="3" id="KW-1185">Reference proteome</keyword>